<dbReference type="GO" id="GO:0071555">
    <property type="term" value="P:cell wall organization"/>
    <property type="evidence" value="ECO:0007669"/>
    <property type="project" value="UniProtKB-KW"/>
</dbReference>
<comment type="function">
    <text evidence="11">Catalyzes the addition of meso-diaminopimelic acid to the nucleotide precursor UDP-N-acetylmuramoyl-L-alanyl-D-glutamate (UMAG) in the biosynthesis of bacterial cell-wall peptidoglycan.</text>
</comment>
<dbReference type="GO" id="GO:0004326">
    <property type="term" value="F:tetrahydrofolylpolyglutamate synthase activity"/>
    <property type="evidence" value="ECO:0007669"/>
    <property type="project" value="InterPro"/>
</dbReference>
<comment type="cofactor">
    <cofactor evidence="11">
        <name>Mg(2+)</name>
        <dbReference type="ChEBI" id="CHEBI:18420"/>
    </cofactor>
</comment>
<comment type="caution">
    <text evidence="11">Lacks conserved residue(s) required for the propagation of feature annotation.</text>
</comment>
<dbReference type="NCBIfam" id="TIGR01085">
    <property type="entry name" value="murE"/>
    <property type="match status" value="1"/>
</dbReference>
<feature type="domain" description="Mur ligase central" evidence="15">
    <location>
        <begin position="114"/>
        <end position="325"/>
    </location>
</feature>
<dbReference type="Pfam" id="PF02875">
    <property type="entry name" value="Mur_ligase_C"/>
    <property type="match status" value="1"/>
</dbReference>
<keyword evidence="3 11" id="KW-0436">Ligase</keyword>
<dbReference type="Pfam" id="PF01225">
    <property type="entry name" value="Mur_ligase"/>
    <property type="match status" value="1"/>
</dbReference>
<feature type="domain" description="Mur ligase C-terminal" evidence="14">
    <location>
        <begin position="347"/>
        <end position="473"/>
    </location>
</feature>
<dbReference type="GO" id="GO:0005524">
    <property type="term" value="F:ATP binding"/>
    <property type="evidence" value="ECO:0007669"/>
    <property type="project" value="UniProtKB-UniRule"/>
</dbReference>
<dbReference type="PANTHER" id="PTHR23135:SF4">
    <property type="entry name" value="UDP-N-ACETYLMURAMOYL-L-ALANYL-D-GLUTAMATE--2,6-DIAMINOPIMELATE LIGASE MURE HOMOLOG, CHLOROPLASTIC"/>
    <property type="match status" value="1"/>
</dbReference>
<feature type="modified residue" description="N6-carboxylysine" evidence="11">
    <location>
        <position position="225"/>
    </location>
</feature>
<keyword evidence="6 11" id="KW-0067">ATP-binding</keyword>
<dbReference type="SUPFAM" id="SSF53623">
    <property type="entry name" value="MurD-like peptide ligases, catalytic domain"/>
    <property type="match status" value="1"/>
</dbReference>
<feature type="binding site" evidence="11">
    <location>
        <position position="471"/>
    </location>
    <ligand>
        <name>meso-2,6-diaminopimelate</name>
        <dbReference type="ChEBI" id="CHEBI:57791"/>
    </ligand>
</feature>
<dbReference type="Pfam" id="PF08245">
    <property type="entry name" value="Mur_ligase_M"/>
    <property type="match status" value="1"/>
</dbReference>
<evidence type="ECO:0000256" key="1">
    <source>
        <dbReference type="ARBA" id="ARBA00005898"/>
    </source>
</evidence>
<reference evidence="16 17" key="1">
    <citation type="submission" date="2019-06" db="EMBL/GenBank/DDBJ databases">
        <title>Desulfobotulus mexicanus sp. nov., a novel sulfate-reducing bacterium isolated from the sediment of an alkaline crater lake in Mexico.</title>
        <authorList>
            <person name="Hirschler-Rea A."/>
        </authorList>
    </citation>
    <scope>NUCLEOTIDE SEQUENCE [LARGE SCALE GENOMIC DNA]</scope>
    <source>
        <strain evidence="16 17">PAR22N</strain>
    </source>
</reference>
<evidence type="ECO:0000256" key="3">
    <source>
        <dbReference type="ARBA" id="ARBA00022598"/>
    </source>
</evidence>
<comment type="catalytic activity">
    <reaction evidence="11">
        <text>UDP-N-acetyl-alpha-D-muramoyl-L-alanyl-D-glutamate + meso-2,6-diaminopimelate + ATP = UDP-N-acetyl-alpha-D-muramoyl-L-alanyl-gamma-D-glutamyl-meso-2,6-diaminopimelate + ADP + phosphate + H(+)</text>
        <dbReference type="Rhea" id="RHEA:23676"/>
        <dbReference type="ChEBI" id="CHEBI:15378"/>
        <dbReference type="ChEBI" id="CHEBI:30616"/>
        <dbReference type="ChEBI" id="CHEBI:43474"/>
        <dbReference type="ChEBI" id="CHEBI:57791"/>
        <dbReference type="ChEBI" id="CHEBI:83900"/>
        <dbReference type="ChEBI" id="CHEBI:83905"/>
        <dbReference type="ChEBI" id="CHEBI:456216"/>
        <dbReference type="EC" id="6.3.2.13"/>
    </reaction>
</comment>
<gene>
    <name evidence="11" type="primary">murE</name>
    <name evidence="16" type="ORF">FIM25_09385</name>
</gene>
<dbReference type="EMBL" id="VDMB01000010">
    <property type="protein sequence ID" value="TYT74572.1"/>
    <property type="molecule type" value="Genomic_DNA"/>
</dbReference>
<comment type="subcellular location">
    <subcellularLocation>
        <location evidence="11 12">Cytoplasm</location>
    </subcellularLocation>
</comment>
<dbReference type="PROSITE" id="PS01011">
    <property type="entry name" value="FOLYLPOLYGLU_SYNT_1"/>
    <property type="match status" value="1"/>
</dbReference>
<dbReference type="NCBIfam" id="NF001124">
    <property type="entry name" value="PRK00139.1-2"/>
    <property type="match status" value="1"/>
</dbReference>
<dbReference type="AlphaFoldDB" id="A0A5S5MFS7"/>
<dbReference type="OrthoDB" id="9800958at2"/>
<dbReference type="InterPro" id="IPR000713">
    <property type="entry name" value="Mur_ligase_N"/>
</dbReference>
<feature type="binding site" evidence="11">
    <location>
        <begin position="116"/>
        <end position="122"/>
    </location>
    <ligand>
        <name>ATP</name>
        <dbReference type="ChEBI" id="CHEBI:30616"/>
    </ligand>
</feature>
<comment type="similarity">
    <text evidence="1 11">Belongs to the MurCDEF family. MurE subfamily.</text>
</comment>
<dbReference type="HAMAP" id="MF_00208">
    <property type="entry name" value="MurE"/>
    <property type="match status" value="1"/>
</dbReference>
<dbReference type="GO" id="GO:0008765">
    <property type="term" value="F:UDP-N-acetylmuramoylalanyl-D-glutamate-2,6-diaminopimelate ligase activity"/>
    <property type="evidence" value="ECO:0007669"/>
    <property type="project" value="UniProtKB-UniRule"/>
</dbReference>
<feature type="binding site" evidence="11">
    <location>
        <position position="193"/>
    </location>
    <ligand>
        <name>UDP-N-acetyl-alpha-D-muramoyl-L-alanyl-D-glutamate</name>
        <dbReference type="ChEBI" id="CHEBI:83900"/>
    </ligand>
</feature>
<keyword evidence="7 11" id="KW-0133">Cell shape</keyword>
<sequence length="501" mass="54026">MKVSDLFSPWEKNENTPFILKEKPPENPDIRGIHYSSDKIQPGDLFVAVPGFTADGHSFARQAAKNGAAFLVAERPVPEAGLPTAIVSDSRKALAALSAAFYGFPAENLTLIGITGTNGKSTTTHIIEQILTHAGHATGVMGTIDWHYPGHREAVSTTTPESRDLQARLAAMRDAGVTHVIMEVSSHAIDLGRIDHSPFDVAVFTNLSQDHLDYHGNIENYWNCKKTFLESILDGRYGKKDASLILNVDDPRGEKLLNQCIASTGGNRLLSTGQHPDALIRPGNPRFSLSGIRCTISTPEEAIPVNCPLVGAFNLENILVATAAALALKVRPEIIKKALESPLSVPGRLEPVSDPKGRFIFVDYAHTPDALKKALTALKKSTPGRLIVVFGCGGDRDRTKRPLMAGIAADNADFCVITSDNPRSENPEAIIQDIIQGIPEGTPLLVEKDREKAILEAIAMAGPGDTILIAGKGHENYQIVGDKVLSFDDRTVARKGVLFHA</sequence>
<dbReference type="GO" id="GO:0009252">
    <property type="term" value="P:peptidoglycan biosynthetic process"/>
    <property type="evidence" value="ECO:0007669"/>
    <property type="project" value="UniProtKB-UniRule"/>
</dbReference>
<dbReference type="GO" id="GO:0051301">
    <property type="term" value="P:cell division"/>
    <property type="evidence" value="ECO:0007669"/>
    <property type="project" value="UniProtKB-KW"/>
</dbReference>
<dbReference type="InterPro" id="IPR035911">
    <property type="entry name" value="MurE/MurF_N"/>
</dbReference>
<dbReference type="RefSeq" id="WP_139448587.1">
    <property type="nucleotide sequence ID" value="NZ_VDMB01000010.1"/>
</dbReference>
<keyword evidence="5 11" id="KW-0547">Nucleotide-binding</keyword>
<keyword evidence="2 11" id="KW-0963">Cytoplasm</keyword>
<comment type="PTM">
    <text evidence="11">Carboxylation is probably crucial for Mg(2+) binding and, consequently, for the gamma-phosphate positioning of ATP.</text>
</comment>
<dbReference type="SUPFAM" id="SSF53244">
    <property type="entry name" value="MurD-like peptide ligases, peptide-binding domain"/>
    <property type="match status" value="1"/>
</dbReference>
<evidence type="ECO:0000313" key="17">
    <source>
        <dbReference type="Proteomes" id="UP000321899"/>
    </source>
</evidence>
<feature type="short sequence motif" description="Meso-diaminopimelate recognition motif" evidence="11">
    <location>
        <begin position="420"/>
        <end position="423"/>
    </location>
</feature>
<dbReference type="InterPro" id="IPR036565">
    <property type="entry name" value="Mur-like_cat_sf"/>
</dbReference>
<evidence type="ECO:0000259" key="13">
    <source>
        <dbReference type="Pfam" id="PF01225"/>
    </source>
</evidence>
<feature type="binding site" evidence="11">
    <location>
        <position position="475"/>
    </location>
    <ligand>
        <name>meso-2,6-diaminopimelate</name>
        <dbReference type="ChEBI" id="CHEBI:57791"/>
    </ligand>
</feature>
<feature type="binding site" evidence="11">
    <location>
        <begin position="158"/>
        <end position="159"/>
    </location>
    <ligand>
        <name>UDP-N-acetyl-alpha-D-muramoyl-L-alanyl-D-glutamate</name>
        <dbReference type="ChEBI" id="CHEBI:83900"/>
    </ligand>
</feature>
<dbReference type="GO" id="GO:0000287">
    <property type="term" value="F:magnesium ion binding"/>
    <property type="evidence" value="ECO:0007669"/>
    <property type="project" value="UniProtKB-UniRule"/>
</dbReference>
<feature type="domain" description="Mur ligase N-terminal catalytic" evidence="13">
    <location>
        <begin position="30"/>
        <end position="102"/>
    </location>
</feature>
<dbReference type="InterPro" id="IPR004101">
    <property type="entry name" value="Mur_ligase_C"/>
</dbReference>
<dbReference type="UniPathway" id="UPA00219"/>
<proteinExistence type="inferred from homology"/>
<dbReference type="EC" id="6.3.2.13" evidence="11"/>
<evidence type="ECO:0000256" key="4">
    <source>
        <dbReference type="ARBA" id="ARBA00022618"/>
    </source>
</evidence>
<dbReference type="NCBIfam" id="NF001126">
    <property type="entry name" value="PRK00139.1-4"/>
    <property type="match status" value="1"/>
</dbReference>
<evidence type="ECO:0000256" key="12">
    <source>
        <dbReference type="RuleBase" id="RU004135"/>
    </source>
</evidence>
<keyword evidence="10 11" id="KW-0961">Cell wall biogenesis/degradation</keyword>
<evidence type="ECO:0000256" key="6">
    <source>
        <dbReference type="ARBA" id="ARBA00022840"/>
    </source>
</evidence>
<dbReference type="InterPro" id="IPR036615">
    <property type="entry name" value="Mur_ligase_C_dom_sf"/>
</dbReference>
<dbReference type="PANTHER" id="PTHR23135">
    <property type="entry name" value="MUR LIGASE FAMILY MEMBER"/>
    <property type="match status" value="1"/>
</dbReference>
<dbReference type="Gene3D" id="3.90.190.20">
    <property type="entry name" value="Mur ligase, C-terminal domain"/>
    <property type="match status" value="1"/>
</dbReference>
<evidence type="ECO:0000256" key="10">
    <source>
        <dbReference type="ARBA" id="ARBA00023316"/>
    </source>
</evidence>
<dbReference type="InterPro" id="IPR005761">
    <property type="entry name" value="UDP-N-AcMur-Glu-dNH2Pim_ligase"/>
</dbReference>
<feature type="binding site" evidence="11">
    <location>
        <position position="185"/>
    </location>
    <ligand>
        <name>UDP-N-acetyl-alpha-D-muramoyl-L-alanyl-D-glutamate</name>
        <dbReference type="ChEBI" id="CHEBI:83900"/>
    </ligand>
</feature>
<dbReference type="GO" id="GO:0005737">
    <property type="term" value="C:cytoplasm"/>
    <property type="evidence" value="ECO:0007669"/>
    <property type="project" value="UniProtKB-SubCell"/>
</dbReference>
<keyword evidence="17" id="KW-1185">Reference proteome</keyword>
<evidence type="ECO:0000256" key="5">
    <source>
        <dbReference type="ARBA" id="ARBA00022741"/>
    </source>
</evidence>
<protein>
    <recommendedName>
        <fullName evidence="11">UDP-N-acetylmuramoyl-L-alanyl-D-glutamate--2,6-diaminopimelate ligase</fullName>
        <ecNumber evidence="11">6.3.2.13</ecNumber>
    </recommendedName>
    <alternativeName>
        <fullName evidence="11">Meso-A2pm-adding enzyme</fullName>
    </alternativeName>
    <alternativeName>
        <fullName evidence="11">Meso-diaminopimelate-adding enzyme</fullName>
    </alternativeName>
    <alternativeName>
        <fullName evidence="11">UDP-MurNAc-L-Ala-D-Glu:meso-diaminopimelate ligase</fullName>
    </alternativeName>
    <alternativeName>
        <fullName evidence="11">UDP-MurNAc-tripeptide synthetase</fullName>
    </alternativeName>
    <alternativeName>
        <fullName evidence="11">UDP-N-acetylmuramyl-tripeptide synthetase</fullName>
    </alternativeName>
</protein>
<evidence type="ECO:0000259" key="15">
    <source>
        <dbReference type="Pfam" id="PF08245"/>
    </source>
</evidence>
<keyword evidence="11" id="KW-0460">Magnesium</keyword>
<accession>A0A5S5MFS7</accession>
<evidence type="ECO:0000259" key="14">
    <source>
        <dbReference type="Pfam" id="PF02875"/>
    </source>
</evidence>
<dbReference type="InterPro" id="IPR018109">
    <property type="entry name" value="Folylpolyglutamate_synth_CS"/>
</dbReference>
<dbReference type="GO" id="GO:0008360">
    <property type="term" value="P:regulation of cell shape"/>
    <property type="evidence" value="ECO:0007669"/>
    <property type="project" value="UniProtKB-KW"/>
</dbReference>
<evidence type="ECO:0000256" key="9">
    <source>
        <dbReference type="ARBA" id="ARBA00023306"/>
    </source>
</evidence>
<dbReference type="Proteomes" id="UP000321899">
    <property type="component" value="Unassembled WGS sequence"/>
</dbReference>
<keyword evidence="8 11" id="KW-0573">Peptidoglycan synthesis</keyword>
<organism evidence="16 17">
    <name type="scientific">Desulfobotulus mexicanus</name>
    <dbReference type="NCBI Taxonomy" id="2586642"/>
    <lineage>
        <taxon>Bacteria</taxon>
        <taxon>Pseudomonadati</taxon>
        <taxon>Thermodesulfobacteriota</taxon>
        <taxon>Desulfobacteria</taxon>
        <taxon>Desulfobacterales</taxon>
        <taxon>Desulfobacteraceae</taxon>
        <taxon>Desulfobotulus</taxon>
    </lineage>
</organism>
<evidence type="ECO:0000256" key="11">
    <source>
        <dbReference type="HAMAP-Rule" id="MF_00208"/>
    </source>
</evidence>
<keyword evidence="4 11" id="KW-0132">Cell division</keyword>
<evidence type="ECO:0000256" key="2">
    <source>
        <dbReference type="ARBA" id="ARBA00022490"/>
    </source>
</evidence>
<comment type="caution">
    <text evidence="16">The sequence shown here is derived from an EMBL/GenBank/DDBJ whole genome shotgun (WGS) entry which is preliminary data.</text>
</comment>
<comment type="pathway">
    <text evidence="11 12">Cell wall biogenesis; peptidoglycan biosynthesis.</text>
</comment>
<dbReference type="Gene3D" id="3.40.1190.10">
    <property type="entry name" value="Mur-like, catalytic domain"/>
    <property type="match status" value="1"/>
</dbReference>
<keyword evidence="9 11" id="KW-0131">Cell cycle</keyword>
<feature type="binding site" evidence="11">
    <location>
        <position position="396"/>
    </location>
    <ligand>
        <name>meso-2,6-diaminopimelate</name>
        <dbReference type="ChEBI" id="CHEBI:57791"/>
    </ligand>
</feature>
<dbReference type="SUPFAM" id="SSF63418">
    <property type="entry name" value="MurE/MurF N-terminal domain"/>
    <property type="match status" value="1"/>
</dbReference>
<dbReference type="InterPro" id="IPR013221">
    <property type="entry name" value="Mur_ligase_cen"/>
</dbReference>
<feature type="binding site" evidence="11">
    <location>
        <position position="37"/>
    </location>
    <ligand>
        <name>UDP-N-acetyl-alpha-D-muramoyl-L-alanyl-D-glutamate</name>
        <dbReference type="ChEBI" id="CHEBI:83900"/>
    </ligand>
</feature>
<name>A0A5S5MFS7_9BACT</name>
<evidence type="ECO:0000256" key="8">
    <source>
        <dbReference type="ARBA" id="ARBA00022984"/>
    </source>
</evidence>
<evidence type="ECO:0000256" key="7">
    <source>
        <dbReference type="ARBA" id="ARBA00022960"/>
    </source>
</evidence>
<evidence type="ECO:0000313" key="16">
    <source>
        <dbReference type="EMBL" id="TYT74572.1"/>
    </source>
</evidence>
<feature type="binding site" evidence="11">
    <location>
        <begin position="420"/>
        <end position="423"/>
    </location>
    <ligand>
        <name>meso-2,6-diaminopimelate</name>
        <dbReference type="ChEBI" id="CHEBI:57791"/>
    </ligand>
</feature>
<dbReference type="Gene3D" id="3.40.1390.10">
    <property type="entry name" value="MurE/MurF, N-terminal domain"/>
    <property type="match status" value="1"/>
</dbReference>